<keyword evidence="8" id="KW-0575">Peroxidase</keyword>
<feature type="binding site" description="axial binding residue" evidence="6">
    <location>
        <position position="397"/>
    </location>
    <ligand>
        <name>heme b</name>
        <dbReference type="ChEBI" id="CHEBI:60344"/>
    </ligand>
    <ligandPart>
        <name>Fe</name>
        <dbReference type="ChEBI" id="CHEBI:18248"/>
    </ligandPart>
</feature>
<dbReference type="PROSITE" id="PS50292">
    <property type="entry name" value="PEROXIDASE_3"/>
    <property type="match status" value="1"/>
</dbReference>
<dbReference type="RefSeq" id="XP_018067924.1">
    <property type="nucleotide sequence ID" value="XM_018220272.1"/>
</dbReference>
<dbReference type="InterPro" id="IPR019791">
    <property type="entry name" value="Haem_peroxidase_animal"/>
</dbReference>
<keyword evidence="9" id="KW-1185">Reference proteome</keyword>
<dbReference type="GO" id="GO:0004601">
    <property type="term" value="F:peroxidase activity"/>
    <property type="evidence" value="ECO:0007669"/>
    <property type="project" value="UniProtKB-KW"/>
</dbReference>
<keyword evidence="2 6" id="KW-0479">Metal-binding</keyword>
<dbReference type="InterPro" id="IPR036396">
    <property type="entry name" value="Cyt_P450_sf"/>
</dbReference>
<dbReference type="InterPro" id="IPR037120">
    <property type="entry name" value="Haem_peroxidase_sf_animal"/>
</dbReference>
<dbReference type="Proteomes" id="UP000070700">
    <property type="component" value="Unassembled WGS sequence"/>
</dbReference>
<dbReference type="GO" id="GO:0051213">
    <property type="term" value="F:dioxygenase activity"/>
    <property type="evidence" value="ECO:0007669"/>
    <property type="project" value="UniProtKB-KW"/>
</dbReference>
<dbReference type="STRING" id="149040.A0A194X0T0"/>
<organism evidence="8 9">
    <name type="scientific">Mollisia scopiformis</name>
    <name type="common">Conifer needle endophyte fungus</name>
    <name type="synonym">Phialocephala scopiformis</name>
    <dbReference type="NCBI Taxonomy" id="149040"/>
    <lineage>
        <taxon>Eukaryota</taxon>
        <taxon>Fungi</taxon>
        <taxon>Dikarya</taxon>
        <taxon>Ascomycota</taxon>
        <taxon>Pezizomycotina</taxon>
        <taxon>Leotiomycetes</taxon>
        <taxon>Helotiales</taxon>
        <taxon>Mollisiaceae</taxon>
        <taxon>Mollisia</taxon>
    </lineage>
</organism>
<dbReference type="Gene3D" id="1.10.640.10">
    <property type="entry name" value="Haem peroxidase domain superfamily, animal type"/>
    <property type="match status" value="1"/>
</dbReference>
<dbReference type="KEGG" id="psco:LY89DRAFT_737544"/>
<dbReference type="GeneID" id="28829998"/>
<dbReference type="PANTHER" id="PTHR11903:SF13">
    <property type="entry name" value="LINOLEATE 10R-LIPOXYGENASE"/>
    <property type="match status" value="1"/>
</dbReference>
<dbReference type="InterPro" id="IPR001128">
    <property type="entry name" value="Cyt_P450"/>
</dbReference>
<dbReference type="GO" id="GO:0006631">
    <property type="term" value="P:fatty acid metabolic process"/>
    <property type="evidence" value="ECO:0007669"/>
    <property type="project" value="UniProtKB-ARBA"/>
</dbReference>
<dbReference type="GO" id="GO:0016705">
    <property type="term" value="F:oxidoreductase activity, acting on paired donors, with incorporation or reduction of molecular oxygen"/>
    <property type="evidence" value="ECO:0007669"/>
    <property type="project" value="InterPro"/>
</dbReference>
<dbReference type="GO" id="GO:0004497">
    <property type="term" value="F:monooxygenase activity"/>
    <property type="evidence" value="ECO:0007669"/>
    <property type="project" value="InterPro"/>
</dbReference>
<proteinExistence type="predicted"/>
<dbReference type="GO" id="GO:0005506">
    <property type="term" value="F:iron ion binding"/>
    <property type="evidence" value="ECO:0007669"/>
    <property type="project" value="InterPro"/>
</dbReference>
<comment type="subunit">
    <text evidence="1">Homotetramer.</text>
</comment>
<dbReference type="Pfam" id="PF03098">
    <property type="entry name" value="An_peroxidase"/>
    <property type="match status" value="1"/>
</dbReference>
<evidence type="ECO:0000256" key="3">
    <source>
        <dbReference type="ARBA" id="ARBA00022964"/>
    </source>
</evidence>
<keyword evidence="6" id="KW-0349">Heme</keyword>
<dbReference type="PRINTS" id="PR00457">
    <property type="entry name" value="ANPEROXIDASE"/>
</dbReference>
<dbReference type="Pfam" id="PF00067">
    <property type="entry name" value="p450"/>
    <property type="match status" value="1"/>
</dbReference>
<keyword evidence="3" id="KW-0223">Dioxygenase</keyword>
<evidence type="ECO:0000256" key="6">
    <source>
        <dbReference type="PIRSR" id="PIRSR619791-2"/>
    </source>
</evidence>
<dbReference type="CDD" id="cd09817">
    <property type="entry name" value="linoleate_diol_synthase_like"/>
    <property type="match status" value="1"/>
</dbReference>
<dbReference type="AlphaFoldDB" id="A0A194X0T0"/>
<dbReference type="SUPFAM" id="SSF48264">
    <property type="entry name" value="Cytochrome P450"/>
    <property type="match status" value="1"/>
</dbReference>
<dbReference type="PANTHER" id="PTHR11903">
    <property type="entry name" value="PROSTAGLANDIN G/H SYNTHASE"/>
    <property type="match status" value="1"/>
</dbReference>
<evidence type="ECO:0000256" key="5">
    <source>
        <dbReference type="ARBA" id="ARBA00023004"/>
    </source>
</evidence>
<dbReference type="InterPro" id="IPR050783">
    <property type="entry name" value="Oxylipin_biosynth_metab"/>
</dbReference>
<evidence type="ECO:0000313" key="8">
    <source>
        <dbReference type="EMBL" id="KUJ13569.1"/>
    </source>
</evidence>
<evidence type="ECO:0000256" key="4">
    <source>
        <dbReference type="ARBA" id="ARBA00023002"/>
    </source>
</evidence>
<dbReference type="GO" id="GO:0006979">
    <property type="term" value="P:response to oxidative stress"/>
    <property type="evidence" value="ECO:0007669"/>
    <property type="project" value="InterPro"/>
</dbReference>
<keyword evidence="4" id="KW-0560">Oxidoreductase</keyword>
<evidence type="ECO:0000256" key="7">
    <source>
        <dbReference type="SAM" id="MobiDB-lite"/>
    </source>
</evidence>
<accession>A0A194X0T0</accession>
<keyword evidence="5 6" id="KW-0408">Iron</keyword>
<dbReference type="GO" id="GO:0020037">
    <property type="term" value="F:heme binding"/>
    <property type="evidence" value="ECO:0007669"/>
    <property type="project" value="InterPro"/>
</dbReference>
<feature type="region of interest" description="Disordered" evidence="7">
    <location>
        <begin position="1"/>
        <end position="38"/>
    </location>
</feature>
<evidence type="ECO:0000256" key="2">
    <source>
        <dbReference type="ARBA" id="ARBA00022723"/>
    </source>
</evidence>
<dbReference type="InParanoid" id="A0A194X0T0"/>
<dbReference type="InterPro" id="IPR010255">
    <property type="entry name" value="Haem_peroxidase_sf"/>
</dbReference>
<reference evidence="8 9" key="1">
    <citation type="submission" date="2015-10" db="EMBL/GenBank/DDBJ databases">
        <title>Full genome of DAOMC 229536 Phialocephala scopiformis, a fungal endophyte of spruce producing the potent anti-insectan compound rugulosin.</title>
        <authorList>
            <consortium name="DOE Joint Genome Institute"/>
            <person name="Walker A.K."/>
            <person name="Frasz S.L."/>
            <person name="Seifert K.A."/>
            <person name="Miller J.D."/>
            <person name="Mondo S.J."/>
            <person name="Labutti K."/>
            <person name="Lipzen A."/>
            <person name="Dockter R."/>
            <person name="Kennedy M."/>
            <person name="Grigoriev I.V."/>
            <person name="Spatafora J.W."/>
        </authorList>
    </citation>
    <scope>NUCLEOTIDE SEQUENCE [LARGE SCALE GENOMIC DNA]</scope>
    <source>
        <strain evidence="8 9">CBS 120377</strain>
    </source>
</reference>
<evidence type="ECO:0000256" key="1">
    <source>
        <dbReference type="ARBA" id="ARBA00011881"/>
    </source>
</evidence>
<sequence length="1013" mass="112865">MEHMTSLFASKGKITVADSTPAPPPIDPKDGPDHSISPSEEILATLDSLSQLIQLSNRPLKTGTGDGSYAVTSKTGGSAADLRALGLTDYDSVHSLLEQELGTSELTDDKSLLLERVIQLLAKLPADSDNRISLTNALIRNLWDSRSHLAPSLSYFGDYYNHRQPNGSHNNTEFPDIGKAGMEYCRSVQPKIAQPNPKPEPGLVFDTLMSRKDACSITWRQSSLTPYHDDMTYNTTSSYLDLSPLYGNTSSDQIHMRTYKDGQLKPDSFWAKRLLGFPPGVGCILIMFNRFHNYVVQNLAAINENGRFNKPASDLSDDEAEPLWANRDEELFQVGRLVTCGMYINLILIDYFRTVLGLNKVESTWNLNSRAGLNSKVTPSGTGNQCSLEFNLVHRWHSYVSQRDEKWSRDLFKKLFGKDHQEITARELLAGLKKLEAETPDDPLLRDFEDLKRGTDGKYNDDDLVDILMASVEEVAGSSGANNVPEVLRAVEILGMEQARTWKCATLNEFRSFSGLKPYTSFEAFNSDPAVSSKMRQLYDHPDFVELYPSLVCEETTKPMSPGVGVSLSYTTSRAMLSDAVSLVRGDRFYNNDYHPGNLTNWGYHEVAYDTSVNQGCMFYKLIIRANYMLCGASPFFSARREQIKQCLYAEQWADKIKAFYEDITLKLLEKWSYGLGGNTNQVDIVRDVGNSAHTYFAANIFSLPLKSEAHPKGLFNEHELYMILVVMFTLIFFGDRDPATTFALRSAALPLCLALGALVEQNVSIISKTGLLSGFLDPFFEEHNALKDYGVHMIRNILSTGLGVHATAWGQILVTSFAVVSNQGQVFAQIIDFYLHQGKEHLPEINRIAKLNTEEADKVLLHYVMEALRIAGTIAVSHRCNKDIIIKDGDKDVSFKTGDNVFVSYIELNHNPDTYPDPDVVKLDRPIDSYTVYSIGTHACLCGGASKVSLIAMLKVVGRLDNLRAAPGEQGEIKKLPLPGGFCLNMDTTQSSYFPFPTSMKVRWDGGFNAPV</sequence>
<dbReference type="InterPro" id="IPR034812">
    <property type="entry name" value="Ppo-like_N"/>
</dbReference>
<dbReference type="CDD" id="cd20612">
    <property type="entry name" value="CYP_LDS-like_C"/>
    <property type="match status" value="1"/>
</dbReference>
<name>A0A194X0T0_MOLSC</name>
<dbReference type="EMBL" id="KQ947422">
    <property type="protein sequence ID" value="KUJ13569.1"/>
    <property type="molecule type" value="Genomic_DNA"/>
</dbReference>
<evidence type="ECO:0000313" key="9">
    <source>
        <dbReference type="Proteomes" id="UP000070700"/>
    </source>
</evidence>
<protein>
    <submittedName>
        <fullName evidence="8">Heme peroxidase</fullName>
    </submittedName>
</protein>
<dbReference type="SUPFAM" id="SSF48113">
    <property type="entry name" value="Heme-dependent peroxidases"/>
    <property type="match status" value="1"/>
</dbReference>
<gene>
    <name evidence="8" type="ORF">LY89DRAFT_737544</name>
</gene>
<dbReference type="OrthoDB" id="823504at2759"/>
<dbReference type="Gene3D" id="1.10.630.10">
    <property type="entry name" value="Cytochrome P450"/>
    <property type="match status" value="1"/>
</dbReference>